<dbReference type="RefSeq" id="WP_012243307.1">
    <property type="nucleotide sequence ID" value="NZ_JACAOE010000002.1"/>
</dbReference>
<dbReference type="OMA" id="MQWRVAP"/>
<dbReference type="Proteomes" id="UP000315938">
    <property type="component" value="Unassembled WGS sequence"/>
</dbReference>
<comment type="similarity">
    <text evidence="5 15">Belongs to the purine/pyrimidine phosphoribosyltransferase family.</text>
</comment>
<proteinExistence type="inferred from homology"/>
<dbReference type="Gene3D" id="3.40.50.2020">
    <property type="match status" value="1"/>
</dbReference>
<evidence type="ECO:0000313" key="17">
    <source>
        <dbReference type="EMBL" id="TRX99339.1"/>
    </source>
</evidence>
<comment type="catalytic activity">
    <reaction evidence="13">
        <text>GMP + diphosphate = guanine + 5-phospho-alpha-D-ribose 1-diphosphate</text>
        <dbReference type="Rhea" id="RHEA:25424"/>
        <dbReference type="ChEBI" id="CHEBI:16235"/>
        <dbReference type="ChEBI" id="CHEBI:33019"/>
        <dbReference type="ChEBI" id="CHEBI:58017"/>
        <dbReference type="ChEBI" id="CHEBI:58115"/>
        <dbReference type="EC" id="2.4.2.8"/>
    </reaction>
    <physiologicalReaction direction="right-to-left" evidence="13">
        <dbReference type="Rhea" id="RHEA:25426"/>
    </physiologicalReaction>
</comment>
<dbReference type="InterPro" id="IPR050408">
    <property type="entry name" value="HGPRT"/>
</dbReference>
<comment type="pathway">
    <text evidence="3 15">Purine metabolism; IMP biosynthesis via salvage pathway; IMP from hypoxanthine: step 1/1.</text>
</comment>
<dbReference type="GO" id="GO:0046100">
    <property type="term" value="P:hypoxanthine metabolic process"/>
    <property type="evidence" value="ECO:0007669"/>
    <property type="project" value="TreeGrafter"/>
</dbReference>
<accession>A0A553IGL2</accession>
<keyword evidence="9 15" id="KW-0479">Metal-binding</keyword>
<dbReference type="GO" id="GO:0006178">
    <property type="term" value="P:guanine salvage"/>
    <property type="evidence" value="ECO:0007669"/>
    <property type="project" value="TreeGrafter"/>
</dbReference>
<dbReference type="GO" id="GO:0000166">
    <property type="term" value="F:nucleotide binding"/>
    <property type="evidence" value="ECO:0007669"/>
    <property type="project" value="UniProtKB-KW"/>
</dbReference>
<comment type="catalytic activity">
    <reaction evidence="14">
        <text>IMP + diphosphate = hypoxanthine + 5-phospho-alpha-D-ribose 1-diphosphate</text>
        <dbReference type="Rhea" id="RHEA:17973"/>
        <dbReference type="ChEBI" id="CHEBI:17368"/>
        <dbReference type="ChEBI" id="CHEBI:33019"/>
        <dbReference type="ChEBI" id="CHEBI:58017"/>
        <dbReference type="ChEBI" id="CHEBI:58053"/>
        <dbReference type="EC" id="2.4.2.8"/>
    </reaction>
    <physiologicalReaction direction="right-to-left" evidence="14">
        <dbReference type="Rhea" id="RHEA:17975"/>
    </physiologicalReaction>
</comment>
<dbReference type="NCBIfam" id="TIGR01203">
    <property type="entry name" value="HGPRTase"/>
    <property type="match status" value="1"/>
</dbReference>
<dbReference type="GO" id="GO:0032264">
    <property type="term" value="P:IMP salvage"/>
    <property type="evidence" value="ECO:0007669"/>
    <property type="project" value="UniProtKB-UniPathway"/>
</dbReference>
<comment type="cofactor">
    <cofactor evidence="1 15">
        <name>Mg(2+)</name>
        <dbReference type="ChEBI" id="CHEBI:18420"/>
    </cofactor>
</comment>
<feature type="domain" description="Phosphoribosyltransferase" evidence="16">
    <location>
        <begin position="14"/>
        <end position="159"/>
    </location>
</feature>
<evidence type="ECO:0000256" key="14">
    <source>
        <dbReference type="ARBA" id="ARBA00049402"/>
    </source>
</evidence>
<dbReference type="GeneID" id="41339514"/>
<dbReference type="PANTHER" id="PTHR43340">
    <property type="entry name" value="HYPOXANTHINE-GUANINE PHOSPHORIBOSYLTRANSFERASE"/>
    <property type="match status" value="1"/>
</dbReference>
<dbReference type="CDD" id="cd06223">
    <property type="entry name" value="PRTases_typeI"/>
    <property type="match status" value="1"/>
</dbReference>
<name>A0A553IGL2_ACHLA</name>
<dbReference type="EC" id="2.4.2.8" evidence="15"/>
<keyword evidence="12 15" id="KW-0460">Magnesium</keyword>
<evidence type="ECO:0000259" key="16">
    <source>
        <dbReference type="Pfam" id="PF00156"/>
    </source>
</evidence>
<comment type="caution">
    <text evidence="17">The sequence shown here is derived from an EMBL/GenBank/DDBJ whole genome shotgun (WGS) entry which is preliminary data.</text>
</comment>
<dbReference type="FunFam" id="3.40.50.2020:FF:000006">
    <property type="entry name" value="Hypoxanthine phosphoribosyltransferase"/>
    <property type="match status" value="1"/>
</dbReference>
<evidence type="ECO:0000256" key="9">
    <source>
        <dbReference type="ARBA" id="ARBA00022723"/>
    </source>
</evidence>
<dbReference type="AlphaFoldDB" id="A0A553IGL2"/>
<evidence type="ECO:0000256" key="2">
    <source>
        <dbReference type="ARBA" id="ARBA00004496"/>
    </source>
</evidence>
<comment type="pathway">
    <text evidence="4">Purine metabolism; GMP biosynthesis via salvage pathway; GMP from guanine: step 1/1.</text>
</comment>
<evidence type="ECO:0000256" key="6">
    <source>
        <dbReference type="ARBA" id="ARBA00022490"/>
    </source>
</evidence>
<evidence type="ECO:0000256" key="10">
    <source>
        <dbReference type="ARBA" id="ARBA00022726"/>
    </source>
</evidence>
<dbReference type="GO" id="GO:0004422">
    <property type="term" value="F:hypoxanthine phosphoribosyltransferase activity"/>
    <property type="evidence" value="ECO:0007669"/>
    <property type="project" value="InterPro"/>
</dbReference>
<evidence type="ECO:0000256" key="5">
    <source>
        <dbReference type="ARBA" id="ARBA00008391"/>
    </source>
</evidence>
<evidence type="ECO:0000256" key="12">
    <source>
        <dbReference type="ARBA" id="ARBA00022842"/>
    </source>
</evidence>
<dbReference type="GO" id="GO:0000287">
    <property type="term" value="F:magnesium ion binding"/>
    <property type="evidence" value="ECO:0007669"/>
    <property type="project" value="TreeGrafter"/>
</dbReference>
<evidence type="ECO:0000256" key="7">
    <source>
        <dbReference type="ARBA" id="ARBA00022676"/>
    </source>
</evidence>
<dbReference type="InterPro" id="IPR005904">
    <property type="entry name" value="Hxn_phspho_trans"/>
</dbReference>
<gene>
    <name evidence="17" type="primary">hpt</name>
    <name evidence="17" type="ORF">FNV44_06470</name>
</gene>
<dbReference type="GO" id="GO:0032263">
    <property type="term" value="P:GMP salvage"/>
    <property type="evidence" value="ECO:0007669"/>
    <property type="project" value="TreeGrafter"/>
</dbReference>
<dbReference type="GO" id="GO:0005829">
    <property type="term" value="C:cytosol"/>
    <property type="evidence" value="ECO:0007669"/>
    <property type="project" value="TreeGrafter"/>
</dbReference>
<evidence type="ECO:0000256" key="4">
    <source>
        <dbReference type="ARBA" id="ARBA00004676"/>
    </source>
</evidence>
<dbReference type="PANTHER" id="PTHR43340:SF1">
    <property type="entry name" value="HYPOXANTHINE PHOSPHORIBOSYLTRANSFERASE"/>
    <property type="match status" value="1"/>
</dbReference>
<evidence type="ECO:0000256" key="11">
    <source>
        <dbReference type="ARBA" id="ARBA00022741"/>
    </source>
</evidence>
<organism evidence="17 18">
    <name type="scientific">Acholeplasma laidlawii</name>
    <dbReference type="NCBI Taxonomy" id="2148"/>
    <lineage>
        <taxon>Bacteria</taxon>
        <taxon>Bacillati</taxon>
        <taxon>Mycoplasmatota</taxon>
        <taxon>Mollicutes</taxon>
        <taxon>Acholeplasmatales</taxon>
        <taxon>Acholeplasmataceae</taxon>
        <taxon>Acholeplasma</taxon>
    </lineage>
</organism>
<dbReference type="Pfam" id="PF00156">
    <property type="entry name" value="Pribosyltran"/>
    <property type="match status" value="1"/>
</dbReference>
<sequence length="179" mass="20042">MHQDILEVLVSESQIKEITEKLGKQLTHDYAGKNALFVGLLNGCVPFMSELVLKIDTHIEIQFMAVSSYHGGIKSSGDVKIKYDLNSPVQDRDVVIVEDIVDTGATLKTVTELLKYRGAKSVKVVTLLDKPSGRKVDFIPDYIGVTIPKKFVVGYGLDYNEYYRNLPYIGVLKPEVYTK</sequence>
<dbReference type="GO" id="GO:0006166">
    <property type="term" value="P:purine ribonucleoside salvage"/>
    <property type="evidence" value="ECO:0007669"/>
    <property type="project" value="UniProtKB-KW"/>
</dbReference>
<evidence type="ECO:0000256" key="8">
    <source>
        <dbReference type="ARBA" id="ARBA00022679"/>
    </source>
</evidence>
<comment type="subcellular location">
    <subcellularLocation>
        <location evidence="2 15">Cytoplasm</location>
    </subcellularLocation>
</comment>
<evidence type="ECO:0000313" key="18">
    <source>
        <dbReference type="Proteomes" id="UP000315938"/>
    </source>
</evidence>
<dbReference type="InterPro" id="IPR000836">
    <property type="entry name" value="PRTase_dom"/>
</dbReference>
<dbReference type="SUPFAM" id="SSF53271">
    <property type="entry name" value="PRTase-like"/>
    <property type="match status" value="1"/>
</dbReference>
<dbReference type="InterPro" id="IPR029057">
    <property type="entry name" value="PRTase-like"/>
</dbReference>
<dbReference type="UniPathway" id="UPA00591">
    <property type="reaction ID" value="UER00648"/>
</dbReference>
<reference evidence="17 18" key="1">
    <citation type="submission" date="2019-07" db="EMBL/GenBank/DDBJ databases">
        <title>Genome sequence of Acholeplasma laidlawii strain with increased resistance to erythromycin.</title>
        <authorList>
            <person name="Medvedeva E.S."/>
            <person name="Baranova N.B."/>
            <person name="Siniagina M.N."/>
            <person name="Mouzykantov A."/>
            <person name="Chernova O.A."/>
            <person name="Chernov V.M."/>
        </authorList>
    </citation>
    <scope>NUCLEOTIDE SEQUENCE [LARGE SCALE GENOMIC DNA]</scope>
    <source>
        <strain evidence="17 18">PG8REry</strain>
    </source>
</reference>
<keyword evidence="11 15" id="KW-0547">Nucleotide-binding</keyword>
<keyword evidence="7 15" id="KW-0328">Glycosyltransferase</keyword>
<dbReference type="GO" id="GO:0052657">
    <property type="term" value="F:guanine phosphoribosyltransferase activity"/>
    <property type="evidence" value="ECO:0007669"/>
    <property type="project" value="UniProtKB-ARBA"/>
</dbReference>
<evidence type="ECO:0000256" key="1">
    <source>
        <dbReference type="ARBA" id="ARBA00001946"/>
    </source>
</evidence>
<evidence type="ECO:0000256" key="3">
    <source>
        <dbReference type="ARBA" id="ARBA00004669"/>
    </source>
</evidence>
<keyword evidence="6 15" id="KW-0963">Cytoplasm</keyword>
<keyword evidence="8 15" id="KW-0808">Transferase</keyword>
<keyword evidence="10 15" id="KW-0660">Purine salvage</keyword>
<evidence type="ECO:0000256" key="13">
    <source>
        <dbReference type="ARBA" id="ARBA00048811"/>
    </source>
</evidence>
<protein>
    <recommendedName>
        <fullName evidence="15">Hypoxanthine phosphoribosyltransferase</fullName>
        <ecNumber evidence="15">2.4.2.8</ecNumber>
    </recommendedName>
</protein>
<evidence type="ECO:0000256" key="15">
    <source>
        <dbReference type="RuleBase" id="RU364099"/>
    </source>
</evidence>
<dbReference type="EMBL" id="VKID01000002">
    <property type="protein sequence ID" value="TRX99339.1"/>
    <property type="molecule type" value="Genomic_DNA"/>
</dbReference>